<evidence type="ECO:0000256" key="2">
    <source>
        <dbReference type="ARBA" id="ARBA00006996"/>
    </source>
</evidence>
<protein>
    <submittedName>
        <fullName evidence="13">Synaptotagmin-5</fullName>
    </submittedName>
</protein>
<dbReference type="PROSITE" id="PS51847">
    <property type="entry name" value="SMP"/>
    <property type="match status" value="1"/>
</dbReference>
<dbReference type="InterPro" id="IPR045050">
    <property type="entry name" value="Synaptotagmin_plant"/>
</dbReference>
<keyword evidence="3" id="KW-0813">Transport</keyword>
<keyword evidence="10" id="KW-0446">Lipid-binding</keyword>
<sequence>ATTIAAFARMTVEDSRKIFTPEQYPPWVVFSNQQKLNWLNSHLEKIWPFVDEAASELVRSSVEPILEQYRPMILASLKFSKFTLGTVAPQFTGISILEDGSEGITMELEMNWDGNPSIILDIKTYVGVALPVQDPSLDHD</sequence>
<evidence type="ECO:0000256" key="3">
    <source>
        <dbReference type="ARBA" id="ARBA00022448"/>
    </source>
</evidence>
<keyword evidence="9" id="KW-0445">Lipid transport</keyword>
<keyword evidence="7" id="KW-0106">Calcium</keyword>
<dbReference type="InterPro" id="IPR031468">
    <property type="entry name" value="SMP_LBD"/>
</dbReference>
<comment type="subcellular location">
    <subcellularLocation>
        <location evidence="1">Membrane</location>
        <topology evidence="1">Single-pass membrane protein</topology>
    </subcellularLocation>
</comment>
<dbReference type="InterPro" id="IPR039010">
    <property type="entry name" value="Synaptotagmin_SMP"/>
</dbReference>
<comment type="caution">
    <text evidence="13">The sequence shown here is derived from an EMBL/GenBank/DDBJ whole genome shotgun (WGS) entry which is preliminary data.</text>
</comment>
<dbReference type="EMBL" id="JACEIK010000708">
    <property type="protein sequence ID" value="MCD7461224.1"/>
    <property type="molecule type" value="Genomic_DNA"/>
</dbReference>
<dbReference type="Proteomes" id="UP000823775">
    <property type="component" value="Unassembled WGS sequence"/>
</dbReference>
<keyword evidence="4" id="KW-0812">Transmembrane</keyword>
<keyword evidence="5" id="KW-0479">Metal-binding</keyword>
<feature type="domain" description="SMP-LTD" evidence="12">
    <location>
        <begin position="32"/>
        <end position="140"/>
    </location>
</feature>
<evidence type="ECO:0000313" key="14">
    <source>
        <dbReference type="Proteomes" id="UP000823775"/>
    </source>
</evidence>
<evidence type="ECO:0000313" key="13">
    <source>
        <dbReference type="EMBL" id="MCD7461224.1"/>
    </source>
</evidence>
<keyword evidence="8" id="KW-1133">Transmembrane helix</keyword>
<proteinExistence type="inferred from homology"/>
<gene>
    <name evidence="13" type="primary">SYT5_2</name>
    <name evidence="13" type="ORF">HAX54_045570</name>
</gene>
<accession>A0ABS8SR28</accession>
<name>A0ABS8SR28_DATST</name>
<evidence type="ECO:0000256" key="8">
    <source>
        <dbReference type="ARBA" id="ARBA00022989"/>
    </source>
</evidence>
<evidence type="ECO:0000256" key="7">
    <source>
        <dbReference type="ARBA" id="ARBA00022837"/>
    </source>
</evidence>
<evidence type="ECO:0000256" key="6">
    <source>
        <dbReference type="ARBA" id="ARBA00022737"/>
    </source>
</evidence>
<dbReference type="PANTHER" id="PTHR10774:SF149">
    <property type="entry name" value="SYNAPTOTAGMIN-5"/>
    <property type="match status" value="1"/>
</dbReference>
<keyword evidence="11" id="KW-0472">Membrane</keyword>
<keyword evidence="6" id="KW-0677">Repeat</keyword>
<evidence type="ECO:0000259" key="12">
    <source>
        <dbReference type="PROSITE" id="PS51847"/>
    </source>
</evidence>
<keyword evidence="14" id="KW-1185">Reference proteome</keyword>
<dbReference type="Pfam" id="PF17047">
    <property type="entry name" value="SMP_LBD"/>
    <property type="match status" value="1"/>
</dbReference>
<evidence type="ECO:0000256" key="5">
    <source>
        <dbReference type="ARBA" id="ARBA00022723"/>
    </source>
</evidence>
<reference evidence="13 14" key="1">
    <citation type="journal article" date="2021" name="BMC Genomics">
        <title>Datura genome reveals duplications of psychoactive alkaloid biosynthetic genes and high mutation rate following tissue culture.</title>
        <authorList>
            <person name="Rajewski A."/>
            <person name="Carter-House D."/>
            <person name="Stajich J."/>
            <person name="Litt A."/>
        </authorList>
    </citation>
    <scope>NUCLEOTIDE SEQUENCE [LARGE SCALE GENOMIC DNA]</scope>
    <source>
        <strain evidence="13">AR-01</strain>
    </source>
</reference>
<organism evidence="13 14">
    <name type="scientific">Datura stramonium</name>
    <name type="common">Jimsonweed</name>
    <name type="synonym">Common thornapple</name>
    <dbReference type="NCBI Taxonomy" id="4076"/>
    <lineage>
        <taxon>Eukaryota</taxon>
        <taxon>Viridiplantae</taxon>
        <taxon>Streptophyta</taxon>
        <taxon>Embryophyta</taxon>
        <taxon>Tracheophyta</taxon>
        <taxon>Spermatophyta</taxon>
        <taxon>Magnoliopsida</taxon>
        <taxon>eudicotyledons</taxon>
        <taxon>Gunneridae</taxon>
        <taxon>Pentapetalae</taxon>
        <taxon>asterids</taxon>
        <taxon>lamiids</taxon>
        <taxon>Solanales</taxon>
        <taxon>Solanaceae</taxon>
        <taxon>Solanoideae</taxon>
        <taxon>Datureae</taxon>
        <taxon>Datura</taxon>
    </lineage>
</organism>
<comment type="similarity">
    <text evidence="2">Belongs to the synaptotagmin family.</text>
</comment>
<evidence type="ECO:0000256" key="11">
    <source>
        <dbReference type="ARBA" id="ARBA00023136"/>
    </source>
</evidence>
<evidence type="ECO:0000256" key="10">
    <source>
        <dbReference type="ARBA" id="ARBA00023121"/>
    </source>
</evidence>
<evidence type="ECO:0000256" key="9">
    <source>
        <dbReference type="ARBA" id="ARBA00023055"/>
    </source>
</evidence>
<evidence type="ECO:0000256" key="4">
    <source>
        <dbReference type="ARBA" id="ARBA00022692"/>
    </source>
</evidence>
<evidence type="ECO:0000256" key="1">
    <source>
        <dbReference type="ARBA" id="ARBA00004167"/>
    </source>
</evidence>
<dbReference type="PANTHER" id="PTHR10774">
    <property type="entry name" value="EXTENDED SYNAPTOTAGMIN-RELATED"/>
    <property type="match status" value="1"/>
</dbReference>
<feature type="non-terminal residue" evidence="13">
    <location>
        <position position="1"/>
    </location>
</feature>